<organism evidence="1 2">
    <name type="scientific">Eubacterium barkeri</name>
    <name type="common">Clostridium barkeri</name>
    <dbReference type="NCBI Taxonomy" id="1528"/>
    <lineage>
        <taxon>Bacteria</taxon>
        <taxon>Bacillati</taxon>
        <taxon>Bacillota</taxon>
        <taxon>Clostridia</taxon>
        <taxon>Eubacteriales</taxon>
        <taxon>Eubacteriaceae</taxon>
        <taxon>Eubacterium</taxon>
    </lineage>
</organism>
<gene>
    <name evidence="1" type="ORF">SAMN04488579_10689</name>
</gene>
<evidence type="ECO:0000313" key="1">
    <source>
        <dbReference type="EMBL" id="SDX73311.1"/>
    </source>
</evidence>
<dbReference type="SUPFAM" id="SSF56784">
    <property type="entry name" value="HAD-like"/>
    <property type="match status" value="1"/>
</dbReference>
<dbReference type="PANTHER" id="PTHR10000">
    <property type="entry name" value="PHOSPHOSERINE PHOSPHATASE"/>
    <property type="match status" value="1"/>
</dbReference>
<evidence type="ECO:0000313" key="2">
    <source>
        <dbReference type="Proteomes" id="UP000199652"/>
    </source>
</evidence>
<dbReference type="Gene3D" id="3.30.1240.10">
    <property type="match status" value="1"/>
</dbReference>
<evidence type="ECO:0008006" key="3">
    <source>
        <dbReference type="Google" id="ProtNLM"/>
    </source>
</evidence>
<accession>A0A1H3E3R0</accession>
<dbReference type="OrthoDB" id="9781413at2"/>
<dbReference type="GO" id="GO:0005829">
    <property type="term" value="C:cytosol"/>
    <property type="evidence" value="ECO:0007669"/>
    <property type="project" value="TreeGrafter"/>
</dbReference>
<dbReference type="InterPro" id="IPR000150">
    <property type="entry name" value="Cof"/>
</dbReference>
<dbReference type="InterPro" id="IPR036412">
    <property type="entry name" value="HAD-like_sf"/>
</dbReference>
<dbReference type="InterPro" id="IPR023214">
    <property type="entry name" value="HAD_sf"/>
</dbReference>
<dbReference type="Gene3D" id="3.40.50.1000">
    <property type="entry name" value="HAD superfamily/HAD-like"/>
    <property type="match status" value="1"/>
</dbReference>
<dbReference type="InterPro" id="IPR006379">
    <property type="entry name" value="HAD-SF_hydro_IIB"/>
</dbReference>
<dbReference type="STRING" id="1528.SAMN04488579_10689"/>
<keyword evidence="2" id="KW-1185">Reference proteome</keyword>
<dbReference type="SFLD" id="SFLDS00003">
    <property type="entry name" value="Haloacid_Dehalogenase"/>
    <property type="match status" value="1"/>
</dbReference>
<dbReference type="EMBL" id="FNOU01000006">
    <property type="protein sequence ID" value="SDX73311.1"/>
    <property type="molecule type" value="Genomic_DNA"/>
</dbReference>
<reference evidence="2" key="1">
    <citation type="submission" date="2016-10" db="EMBL/GenBank/DDBJ databases">
        <authorList>
            <person name="Varghese N."/>
            <person name="Submissions S."/>
        </authorList>
    </citation>
    <scope>NUCLEOTIDE SEQUENCE [LARGE SCALE GENOMIC DNA]</scope>
    <source>
        <strain evidence="2">VPI 5359</strain>
    </source>
</reference>
<dbReference type="SFLD" id="SFLDG01140">
    <property type="entry name" value="C2.B:_Phosphomannomutase_and_P"/>
    <property type="match status" value="1"/>
</dbReference>
<protein>
    <recommendedName>
        <fullName evidence="3">Cof subfamily of IIB subfamily of haloacid dehalogenase superfamily/HAD-superfamily hydrolase, subfamily IIB</fullName>
    </recommendedName>
</protein>
<dbReference type="Proteomes" id="UP000199652">
    <property type="component" value="Unassembled WGS sequence"/>
</dbReference>
<sequence length="265" mass="29394">MIKLLALDLDDTLLTSDKRVTDGNRQALLACLDQGIHVVTASGRFNESQLAFIRMINLGLEKNPHLGDGGGTIFNEDGILEIMGAFPRRIYAAVLKRIREIGLPCYVTNGENVYYDIAEQPLRSIYNQAKGARRDYIFPIDDLMAVKNPMKFVFAFTSEEELARIQEIQHPGTINFSAGRNLREITMVDMNKLNGLKEIAKIYGVELSEIACFGDSENDIQMLEGAGLGFAVANAMENAKAAADIVGEKTNDEDGIAWLIERYIL</sequence>
<proteinExistence type="predicted"/>
<dbReference type="NCBIfam" id="TIGR01484">
    <property type="entry name" value="HAD-SF-IIB"/>
    <property type="match status" value="1"/>
</dbReference>
<dbReference type="RefSeq" id="WP_090244202.1">
    <property type="nucleotide sequence ID" value="NZ_FNOU01000006.1"/>
</dbReference>
<dbReference type="AlphaFoldDB" id="A0A1H3E3R0"/>
<dbReference type="GO" id="GO:0016791">
    <property type="term" value="F:phosphatase activity"/>
    <property type="evidence" value="ECO:0007669"/>
    <property type="project" value="TreeGrafter"/>
</dbReference>
<dbReference type="Pfam" id="PF08282">
    <property type="entry name" value="Hydrolase_3"/>
    <property type="match status" value="1"/>
</dbReference>
<dbReference type="NCBIfam" id="TIGR00099">
    <property type="entry name" value="Cof-subfamily"/>
    <property type="match status" value="1"/>
</dbReference>
<name>A0A1H3E3R0_EUBBA</name>
<dbReference type="PANTHER" id="PTHR10000:SF8">
    <property type="entry name" value="HAD SUPERFAMILY HYDROLASE-LIKE, TYPE 3"/>
    <property type="match status" value="1"/>
</dbReference>
<dbReference type="GO" id="GO:0000287">
    <property type="term" value="F:magnesium ion binding"/>
    <property type="evidence" value="ECO:0007669"/>
    <property type="project" value="TreeGrafter"/>
</dbReference>